<evidence type="ECO:0000313" key="3">
    <source>
        <dbReference type="Proteomes" id="UP000823388"/>
    </source>
</evidence>
<name>A0A8T0T3D4_PANVG</name>
<gene>
    <name evidence="2" type="ORF">PVAP13_4NG137155</name>
</gene>
<organism evidence="2 3">
    <name type="scientific">Panicum virgatum</name>
    <name type="common">Blackwell switchgrass</name>
    <dbReference type="NCBI Taxonomy" id="38727"/>
    <lineage>
        <taxon>Eukaryota</taxon>
        <taxon>Viridiplantae</taxon>
        <taxon>Streptophyta</taxon>
        <taxon>Embryophyta</taxon>
        <taxon>Tracheophyta</taxon>
        <taxon>Spermatophyta</taxon>
        <taxon>Magnoliopsida</taxon>
        <taxon>Liliopsida</taxon>
        <taxon>Poales</taxon>
        <taxon>Poaceae</taxon>
        <taxon>PACMAD clade</taxon>
        <taxon>Panicoideae</taxon>
        <taxon>Panicodae</taxon>
        <taxon>Paniceae</taxon>
        <taxon>Panicinae</taxon>
        <taxon>Panicum</taxon>
        <taxon>Panicum sect. Hiantes</taxon>
    </lineage>
</organism>
<accession>A0A8T0T3D4</accession>
<dbReference type="PANTHER" id="PTHR47186">
    <property type="entry name" value="LEUCINE-RICH REPEAT-CONTAINING PROTEIN 57"/>
    <property type="match status" value="1"/>
</dbReference>
<dbReference type="SUPFAM" id="SSF52058">
    <property type="entry name" value="L domain-like"/>
    <property type="match status" value="1"/>
</dbReference>
<dbReference type="Gene3D" id="3.80.10.10">
    <property type="entry name" value="Ribonuclease Inhibitor"/>
    <property type="match status" value="2"/>
</dbReference>
<proteinExistence type="predicted"/>
<dbReference type="AlphaFoldDB" id="A0A8T0T3D4"/>
<feature type="domain" description="R13L1/DRL21-like LRR repeat region" evidence="1">
    <location>
        <begin position="90"/>
        <end position="237"/>
    </location>
</feature>
<reference evidence="2" key="1">
    <citation type="submission" date="2020-05" db="EMBL/GenBank/DDBJ databases">
        <title>WGS assembly of Panicum virgatum.</title>
        <authorList>
            <person name="Lovell J.T."/>
            <person name="Jenkins J."/>
            <person name="Shu S."/>
            <person name="Juenger T.E."/>
            <person name="Schmutz J."/>
        </authorList>
    </citation>
    <scope>NUCLEOTIDE SEQUENCE</scope>
    <source>
        <strain evidence="2">AP13</strain>
    </source>
</reference>
<dbReference type="InterPro" id="IPR056789">
    <property type="entry name" value="LRR_R13L1-DRL21"/>
</dbReference>
<dbReference type="Pfam" id="PF25019">
    <property type="entry name" value="LRR_R13L1-DRL21"/>
    <property type="match status" value="1"/>
</dbReference>
<evidence type="ECO:0000259" key="1">
    <source>
        <dbReference type="Pfam" id="PF25019"/>
    </source>
</evidence>
<protein>
    <recommendedName>
        <fullName evidence="1">R13L1/DRL21-like LRR repeat region domain-containing protein</fullName>
    </recommendedName>
</protein>
<dbReference type="Proteomes" id="UP000823388">
    <property type="component" value="Chromosome 4N"/>
</dbReference>
<dbReference type="InterPro" id="IPR032675">
    <property type="entry name" value="LRR_dom_sf"/>
</dbReference>
<evidence type="ECO:0000313" key="2">
    <source>
        <dbReference type="EMBL" id="KAG2605731.1"/>
    </source>
</evidence>
<keyword evidence="3" id="KW-1185">Reference proteome</keyword>
<sequence length="460" mass="51938">MLRTLDLSGTKVNMLPPWVTRASTLECLNLENCSELVELPKDIGKLKWLEVLNIADCTKLLCLPSGIGQLTRLRQLGLFVVGCGGDDARISELENLDMLSGEMVITNLKYVKDPCDAEKACLKRKNRIQELELNWSLSDTDKELAPNVEQEQGVLSALEPPKQIMDLKIKGYRGTCFPWWMMKHNDSSYCEDTLSKQTSPCQFMSLTRLNLSYLPNLKHVRGLSEFPSLKFLTLWSMPKLEELRTTTGGFETGEEALKAQCCFPALYELSILWWPKLLCVKPYFPPSLEQLSLSAYDSLQLLAPGNFFHPLRSTDESSSSCNVRSAVPHLRGLELIRMKAAASGWEYLQHHTELETLMIRHSDDLTQLSESIRSLTSLWQLWVFSCPALAKLLEWLGELRSLKELRVCDGTRIAGLPQSMKHLTSLVELAIGCGNNLDQLPDVIQHLTALDCSPWKIVLQ</sequence>
<comment type="caution">
    <text evidence="2">The sequence shown here is derived from an EMBL/GenBank/DDBJ whole genome shotgun (WGS) entry which is preliminary data.</text>
</comment>
<dbReference type="EMBL" id="CM029044">
    <property type="protein sequence ID" value="KAG2605731.1"/>
    <property type="molecule type" value="Genomic_DNA"/>
</dbReference>
<dbReference type="PANTHER" id="PTHR47186:SF3">
    <property type="entry name" value="OS09G0267800 PROTEIN"/>
    <property type="match status" value="1"/>
</dbReference>